<keyword evidence="2 5" id="KW-0689">Ribosomal protein</keyword>
<evidence type="ECO:0000256" key="3">
    <source>
        <dbReference type="ARBA" id="ARBA00023274"/>
    </source>
</evidence>
<feature type="region of interest" description="Disordered" evidence="4">
    <location>
        <begin position="51"/>
        <end position="80"/>
    </location>
</feature>
<evidence type="ECO:0000256" key="4">
    <source>
        <dbReference type="SAM" id="MobiDB-lite"/>
    </source>
</evidence>
<dbReference type="Pfam" id="PF01201">
    <property type="entry name" value="Ribosomal_S8e"/>
    <property type="match status" value="1"/>
</dbReference>
<evidence type="ECO:0000256" key="2">
    <source>
        <dbReference type="ARBA" id="ARBA00022980"/>
    </source>
</evidence>
<dbReference type="EMBL" id="KB113091">
    <property type="protein sequence ID" value="ELK24057.1"/>
    <property type="molecule type" value="Genomic_DNA"/>
</dbReference>
<evidence type="ECO:0000256" key="1">
    <source>
        <dbReference type="ARBA" id="ARBA00005257"/>
    </source>
</evidence>
<dbReference type="GO" id="GO:0006412">
    <property type="term" value="P:translation"/>
    <property type="evidence" value="ECO:0007669"/>
    <property type="project" value="InterPro"/>
</dbReference>
<feature type="non-terminal residue" evidence="5">
    <location>
        <position position="1"/>
    </location>
</feature>
<keyword evidence="3" id="KW-0687">Ribonucleoprotein</keyword>
<dbReference type="GO" id="GO:1990904">
    <property type="term" value="C:ribonucleoprotein complex"/>
    <property type="evidence" value="ECO:0007669"/>
    <property type="project" value="UniProtKB-KW"/>
</dbReference>
<accession>L5LCZ0</accession>
<dbReference type="Gene3D" id="3.10.290.70">
    <property type="match status" value="2"/>
</dbReference>
<dbReference type="InterPro" id="IPR001047">
    <property type="entry name" value="Ribosomal_eS8"/>
</dbReference>
<evidence type="ECO:0000313" key="6">
    <source>
        <dbReference type="Proteomes" id="UP000010556"/>
    </source>
</evidence>
<dbReference type="InterPro" id="IPR022309">
    <property type="entry name" value="Ribosomal_Se8/biogenesis_NSA2"/>
</dbReference>
<dbReference type="AlphaFoldDB" id="L5LCZ0"/>
<comment type="similarity">
    <text evidence="1">Belongs to the eukaryotic ribosomal protein eS8 family.</text>
</comment>
<dbReference type="Proteomes" id="UP000010556">
    <property type="component" value="Unassembled WGS sequence"/>
</dbReference>
<proteinExistence type="inferred from homology"/>
<name>L5LCZ0_MYODS</name>
<gene>
    <name evidence="5" type="ORF">MDA_GLEAN10013354</name>
</gene>
<dbReference type="FunFam" id="3.10.290.70:FF:000005">
    <property type="entry name" value="40S ribosomal protein S8"/>
    <property type="match status" value="1"/>
</dbReference>
<organism evidence="5 6">
    <name type="scientific">Myotis davidii</name>
    <name type="common">David's myotis</name>
    <dbReference type="NCBI Taxonomy" id="225400"/>
    <lineage>
        <taxon>Eukaryota</taxon>
        <taxon>Metazoa</taxon>
        <taxon>Chordata</taxon>
        <taxon>Craniata</taxon>
        <taxon>Vertebrata</taxon>
        <taxon>Euteleostomi</taxon>
        <taxon>Mammalia</taxon>
        <taxon>Eutheria</taxon>
        <taxon>Laurasiatheria</taxon>
        <taxon>Chiroptera</taxon>
        <taxon>Yangochiroptera</taxon>
        <taxon>Vespertilionidae</taxon>
        <taxon>Myotis</taxon>
    </lineage>
</organism>
<reference evidence="6" key="1">
    <citation type="journal article" date="2013" name="Science">
        <title>Comparative analysis of bat genomes provides insight into the evolution of flight and immunity.</title>
        <authorList>
            <person name="Zhang G."/>
            <person name="Cowled C."/>
            <person name="Shi Z."/>
            <person name="Huang Z."/>
            <person name="Bishop-Lilly K.A."/>
            <person name="Fang X."/>
            <person name="Wynne J.W."/>
            <person name="Xiong Z."/>
            <person name="Baker M.L."/>
            <person name="Zhao W."/>
            <person name="Tachedjian M."/>
            <person name="Zhu Y."/>
            <person name="Zhou P."/>
            <person name="Jiang X."/>
            <person name="Ng J."/>
            <person name="Yang L."/>
            <person name="Wu L."/>
            <person name="Xiao J."/>
            <person name="Feng Y."/>
            <person name="Chen Y."/>
            <person name="Sun X."/>
            <person name="Zhang Y."/>
            <person name="Marsh G.A."/>
            <person name="Crameri G."/>
            <person name="Broder C.C."/>
            <person name="Frey K.G."/>
            <person name="Wang L.F."/>
            <person name="Wang J."/>
        </authorList>
    </citation>
    <scope>NUCLEOTIDE SEQUENCE [LARGE SCALE GENOMIC DNA]</scope>
</reference>
<dbReference type="GO" id="GO:0003735">
    <property type="term" value="F:structural constituent of ribosome"/>
    <property type="evidence" value="ECO:0007669"/>
    <property type="project" value="InterPro"/>
</dbReference>
<protein>
    <submittedName>
        <fullName evidence="5">40S ribosomal protein S8</fullName>
    </submittedName>
</protein>
<dbReference type="PANTHER" id="PTHR10394">
    <property type="entry name" value="40S RIBOSOMAL PROTEIN S8"/>
    <property type="match status" value="1"/>
</dbReference>
<sequence length="132" mass="14913">GSENCTHKTRIIDVIYNVSNKELVRTKTLVKICILFIDSTWYCTAAGPQGAQLTPEEEEILNKKHSKKNQKKNDERKNNVKVSSLLEQQFQQGKLLACIASRPGQCGQADGYVLEGKELEFYLKKIKAQKGK</sequence>
<keyword evidence="6" id="KW-1185">Reference proteome</keyword>
<dbReference type="GO" id="GO:0005840">
    <property type="term" value="C:ribosome"/>
    <property type="evidence" value="ECO:0007669"/>
    <property type="project" value="UniProtKB-KW"/>
</dbReference>
<evidence type="ECO:0000313" key="5">
    <source>
        <dbReference type="EMBL" id="ELK24057.1"/>
    </source>
</evidence>